<feature type="domain" description="Gfo/Idh/MocA-like oxidoreductase N-terminal" evidence="1">
    <location>
        <begin position="3"/>
        <end position="119"/>
    </location>
</feature>
<evidence type="ECO:0000313" key="3">
    <source>
        <dbReference type="EMBL" id="OQD46563.1"/>
    </source>
</evidence>
<dbReference type="Proteomes" id="UP000242219">
    <property type="component" value="Unassembled WGS sequence"/>
</dbReference>
<dbReference type="InterPro" id="IPR036291">
    <property type="entry name" value="NAD(P)-bd_dom_sf"/>
</dbReference>
<name>A0A1V6M2D0_9BACT</name>
<dbReference type="InterPro" id="IPR004104">
    <property type="entry name" value="Gfo/Idh/MocA-like_OxRdtase_C"/>
</dbReference>
<dbReference type="SUPFAM" id="SSF51735">
    <property type="entry name" value="NAD(P)-binding Rossmann-fold domains"/>
    <property type="match status" value="1"/>
</dbReference>
<evidence type="ECO:0000259" key="2">
    <source>
        <dbReference type="Pfam" id="PF02894"/>
    </source>
</evidence>
<proteinExistence type="predicted"/>
<reference evidence="3 4" key="1">
    <citation type="journal article" date="2016" name="Genome Announc.">
        <title>Draft Genome Sequence of the Anaerobic Ammonium-Oxidizing Bacterium 'Candidatus Brocadia sp. 40'.</title>
        <authorList>
            <person name="Ali M."/>
            <person name="Haroon M.F."/>
            <person name="Narita Y."/>
            <person name="Zhang L."/>
            <person name="Rangel Shaw D."/>
            <person name="Okabe S."/>
            <person name="Saikaly P.E."/>
        </authorList>
    </citation>
    <scope>NUCLEOTIDE SEQUENCE [LARGE SCALE GENOMIC DNA]</scope>
    <source>
        <strain evidence="3 4">40</strain>
    </source>
</reference>
<dbReference type="GO" id="GO:0000166">
    <property type="term" value="F:nucleotide binding"/>
    <property type="evidence" value="ECO:0007669"/>
    <property type="project" value="InterPro"/>
</dbReference>
<dbReference type="RefSeq" id="WP_070066237.1">
    <property type="nucleotide sequence ID" value="NZ_MJUW02000027.1"/>
</dbReference>
<accession>A0A1V6M2D0</accession>
<dbReference type="InterPro" id="IPR000683">
    <property type="entry name" value="Gfo/Idh/MocA-like_OxRdtase_N"/>
</dbReference>
<evidence type="ECO:0000259" key="1">
    <source>
        <dbReference type="Pfam" id="PF01408"/>
    </source>
</evidence>
<dbReference type="AlphaFoldDB" id="A0A1V6M2D0"/>
<comment type="caution">
    <text evidence="3">The sequence shown here is derived from an EMBL/GenBank/DDBJ whole genome shotgun (WGS) entry which is preliminary data.</text>
</comment>
<dbReference type="PANTHER" id="PTHR43377:SF1">
    <property type="entry name" value="BILIVERDIN REDUCTASE A"/>
    <property type="match status" value="1"/>
</dbReference>
<protein>
    <recommendedName>
        <fullName evidence="5">Gfo/Idh/MocA-like oxidoreductase N-terminal domain-containing protein</fullName>
    </recommendedName>
</protein>
<feature type="domain" description="Gfo/Idh/MocA-like oxidoreductase C-terminal" evidence="2">
    <location>
        <begin position="133"/>
        <end position="328"/>
    </location>
</feature>
<dbReference type="Gene3D" id="3.30.360.10">
    <property type="entry name" value="Dihydrodipicolinate Reductase, domain 2"/>
    <property type="match status" value="1"/>
</dbReference>
<keyword evidence="4" id="KW-1185">Reference proteome</keyword>
<dbReference type="SUPFAM" id="SSF55347">
    <property type="entry name" value="Glyceraldehyde-3-phosphate dehydrogenase-like, C-terminal domain"/>
    <property type="match status" value="1"/>
</dbReference>
<dbReference type="EMBL" id="MJUW02000027">
    <property type="protein sequence ID" value="OQD46563.1"/>
    <property type="molecule type" value="Genomic_DNA"/>
</dbReference>
<evidence type="ECO:0000313" key="4">
    <source>
        <dbReference type="Proteomes" id="UP000242219"/>
    </source>
</evidence>
<gene>
    <name evidence="3" type="ORF">BIY37_02360</name>
</gene>
<dbReference type="Pfam" id="PF01408">
    <property type="entry name" value="GFO_IDH_MocA"/>
    <property type="match status" value="1"/>
</dbReference>
<dbReference type="InterPro" id="IPR051450">
    <property type="entry name" value="Gfo/Idh/MocA_Oxidoreductases"/>
</dbReference>
<sequence>MKIRVLLLGVGRWGVNHLRLLHSLPVELFVAEIYPERLAQARALGIPDTHLFHNYREISASVDAMVVVTSANTHFELCREFLEAGKDVFVEKPITLQSEEARILVALAERHNRILQVGHIFRYDPASQWLRNSIQQGSFGRIKILRGNFSGFKRPRSDTGVTFADAIHFIDLFNYFMGRSPARVNAILKDFMGRSMDDASLVTMDYDGDDGTTWATVESSYYPPGKYREVVVVGEELSAVCDYNIAQYKIKTFGNKHIKDGGDSKAIEGAVHQIEFPPEEPLRMELRAFIESIQTRKHPLADGRSGFEAVRIVEAALKSAKEGRTIELNR</sequence>
<dbReference type="PANTHER" id="PTHR43377">
    <property type="entry name" value="BILIVERDIN REDUCTASE A"/>
    <property type="match status" value="1"/>
</dbReference>
<dbReference type="Pfam" id="PF02894">
    <property type="entry name" value="GFO_IDH_MocA_C"/>
    <property type="match status" value="1"/>
</dbReference>
<organism evidence="3 4">
    <name type="scientific">Candidatus Brocadia sapporoensis</name>
    <dbReference type="NCBI Taxonomy" id="392547"/>
    <lineage>
        <taxon>Bacteria</taxon>
        <taxon>Pseudomonadati</taxon>
        <taxon>Planctomycetota</taxon>
        <taxon>Candidatus Brocadiia</taxon>
        <taxon>Candidatus Brocadiales</taxon>
        <taxon>Candidatus Brocadiaceae</taxon>
        <taxon>Candidatus Brocadia</taxon>
    </lineage>
</organism>
<dbReference type="Gene3D" id="3.40.50.720">
    <property type="entry name" value="NAD(P)-binding Rossmann-like Domain"/>
    <property type="match status" value="1"/>
</dbReference>
<evidence type="ECO:0008006" key="5">
    <source>
        <dbReference type="Google" id="ProtNLM"/>
    </source>
</evidence>